<dbReference type="InterPro" id="IPR050638">
    <property type="entry name" value="AA-Vitamin_Transporters"/>
</dbReference>
<evidence type="ECO:0000256" key="5">
    <source>
        <dbReference type="ARBA" id="ARBA00023136"/>
    </source>
</evidence>
<keyword evidence="9" id="KW-1185">Reference proteome</keyword>
<dbReference type="AlphaFoldDB" id="E1JU46"/>
<dbReference type="Gene3D" id="1.10.3730.20">
    <property type="match status" value="1"/>
</dbReference>
<name>E1JU46_SOLFR</name>
<feature type="transmembrane region" description="Helical" evidence="6">
    <location>
        <begin position="35"/>
        <end position="56"/>
    </location>
</feature>
<comment type="similarity">
    <text evidence="2">Belongs to the EamA transporter family.</text>
</comment>
<sequence length="316" mass="32501" precursor="true">MHARTFAVAALVAAMILVGSSVAVGRILATTLPIHFASMVRFALASLVLVPLTIVMEGRFPKIAPRTLGILTAQSLCGSFLFTVCLLEGLRLTGAADAGVVAAATPAMVALLGWLLFHERPNRRAVIGIAATVAGVAAVNAAPSSAHGTSALLGNGLVCLAVVFEAAFLLLRRAVDEPLSPLAAAMWVSLLGFFLFLIPGIWQMGALPAGGLTPWDMAELVYYGLGVTAVAYILWFYGVVRVEAATAGVVTGVMPVAALAFVAWLCGEGIGARQLAGCAGVLAGIAILSGMGRKKRPGGNLSCRKVLPPGPLSKDF</sequence>
<evidence type="ECO:0000259" key="7">
    <source>
        <dbReference type="Pfam" id="PF00892"/>
    </source>
</evidence>
<feature type="transmembrane region" description="Helical" evidence="6">
    <location>
        <begin position="222"/>
        <end position="240"/>
    </location>
</feature>
<reference evidence="8 9" key="1">
    <citation type="submission" date="2010-08" db="EMBL/GenBank/DDBJ databases">
        <title>The draft genome of Desulfovibrio fructosovorans JJ.</title>
        <authorList>
            <consortium name="US DOE Joint Genome Institute (JGI-PGF)"/>
            <person name="Lucas S."/>
            <person name="Copeland A."/>
            <person name="Lapidus A."/>
            <person name="Cheng J.-F."/>
            <person name="Bruce D."/>
            <person name="Goodwin L."/>
            <person name="Pitluck S."/>
            <person name="Land M.L."/>
            <person name="Hauser L."/>
            <person name="Chang Y.-J."/>
            <person name="Jeffries C."/>
            <person name="Wall J.D."/>
            <person name="Stahl D.A."/>
            <person name="Arkin A.P."/>
            <person name="Dehal P."/>
            <person name="Stolyar S.M."/>
            <person name="Hazen T.C."/>
            <person name="Woyke T.J."/>
        </authorList>
    </citation>
    <scope>NUCLEOTIDE SEQUENCE [LARGE SCALE GENOMIC DNA]</scope>
    <source>
        <strain evidence="8 9">JJ</strain>
    </source>
</reference>
<feature type="domain" description="EamA" evidence="7">
    <location>
        <begin position="7"/>
        <end position="140"/>
    </location>
</feature>
<dbReference type="GO" id="GO:0016020">
    <property type="term" value="C:membrane"/>
    <property type="evidence" value="ECO:0007669"/>
    <property type="project" value="UniProtKB-SubCell"/>
</dbReference>
<dbReference type="Pfam" id="PF00892">
    <property type="entry name" value="EamA"/>
    <property type="match status" value="2"/>
</dbReference>
<dbReference type="EMBL" id="AECZ01000006">
    <property type="protein sequence ID" value="EFL51976.1"/>
    <property type="molecule type" value="Genomic_DNA"/>
</dbReference>
<feature type="transmembrane region" description="Helical" evidence="6">
    <location>
        <begin position="68"/>
        <end position="92"/>
    </location>
</feature>
<evidence type="ECO:0000256" key="6">
    <source>
        <dbReference type="SAM" id="Phobius"/>
    </source>
</evidence>
<dbReference type="OrthoDB" id="9799821at2"/>
<feature type="domain" description="EamA" evidence="7">
    <location>
        <begin position="153"/>
        <end position="289"/>
    </location>
</feature>
<dbReference type="Proteomes" id="UP000006250">
    <property type="component" value="Unassembled WGS sequence"/>
</dbReference>
<accession>E1JU46</accession>
<dbReference type="STRING" id="596151.DesfrDRAFT_1145"/>
<keyword evidence="4 6" id="KW-1133">Transmembrane helix</keyword>
<dbReference type="SUPFAM" id="SSF103481">
    <property type="entry name" value="Multidrug resistance efflux transporter EmrE"/>
    <property type="match status" value="2"/>
</dbReference>
<keyword evidence="3 6" id="KW-0812">Transmembrane</keyword>
<evidence type="ECO:0000313" key="9">
    <source>
        <dbReference type="Proteomes" id="UP000006250"/>
    </source>
</evidence>
<dbReference type="PANTHER" id="PTHR32322">
    <property type="entry name" value="INNER MEMBRANE TRANSPORTER"/>
    <property type="match status" value="1"/>
</dbReference>
<feature type="transmembrane region" description="Helical" evidence="6">
    <location>
        <begin position="247"/>
        <end position="265"/>
    </location>
</feature>
<dbReference type="InterPro" id="IPR000620">
    <property type="entry name" value="EamA_dom"/>
</dbReference>
<feature type="transmembrane region" description="Helical" evidence="6">
    <location>
        <begin position="124"/>
        <end position="143"/>
    </location>
</feature>
<feature type="transmembrane region" description="Helical" evidence="6">
    <location>
        <begin position="182"/>
        <end position="202"/>
    </location>
</feature>
<evidence type="ECO:0000256" key="3">
    <source>
        <dbReference type="ARBA" id="ARBA00022692"/>
    </source>
</evidence>
<feature type="transmembrane region" description="Helical" evidence="6">
    <location>
        <begin position="98"/>
        <end position="117"/>
    </location>
</feature>
<dbReference type="RefSeq" id="WP_005991961.1">
    <property type="nucleotide sequence ID" value="NZ_AECZ01000006.1"/>
</dbReference>
<feature type="transmembrane region" description="Helical" evidence="6">
    <location>
        <begin position="149"/>
        <end position="170"/>
    </location>
</feature>
<proteinExistence type="inferred from homology"/>
<protein>
    <recommendedName>
        <fullName evidence="7">EamA domain-containing protein</fullName>
    </recommendedName>
</protein>
<organism evidence="8 9">
    <name type="scientific">Solidesulfovibrio fructosivorans JJ]</name>
    <dbReference type="NCBI Taxonomy" id="596151"/>
    <lineage>
        <taxon>Bacteria</taxon>
        <taxon>Pseudomonadati</taxon>
        <taxon>Thermodesulfobacteriota</taxon>
        <taxon>Desulfovibrionia</taxon>
        <taxon>Desulfovibrionales</taxon>
        <taxon>Desulfovibrionaceae</taxon>
        <taxon>Solidesulfovibrio</taxon>
    </lineage>
</organism>
<evidence type="ECO:0000256" key="4">
    <source>
        <dbReference type="ARBA" id="ARBA00022989"/>
    </source>
</evidence>
<comment type="caution">
    <text evidence="8">The sequence shown here is derived from an EMBL/GenBank/DDBJ whole genome shotgun (WGS) entry which is preliminary data.</text>
</comment>
<evidence type="ECO:0000256" key="1">
    <source>
        <dbReference type="ARBA" id="ARBA00004141"/>
    </source>
</evidence>
<comment type="subcellular location">
    <subcellularLocation>
        <location evidence="1">Membrane</location>
        <topology evidence="1">Multi-pass membrane protein</topology>
    </subcellularLocation>
</comment>
<evidence type="ECO:0000256" key="2">
    <source>
        <dbReference type="ARBA" id="ARBA00007362"/>
    </source>
</evidence>
<evidence type="ECO:0000313" key="8">
    <source>
        <dbReference type="EMBL" id="EFL51976.1"/>
    </source>
</evidence>
<dbReference type="InterPro" id="IPR037185">
    <property type="entry name" value="EmrE-like"/>
</dbReference>
<dbReference type="eggNOG" id="COG0697">
    <property type="taxonomic scope" value="Bacteria"/>
</dbReference>
<gene>
    <name evidence="8" type="ORF">DesfrDRAFT_1145</name>
</gene>
<dbReference type="PANTHER" id="PTHR32322:SF2">
    <property type="entry name" value="EAMA DOMAIN-CONTAINING PROTEIN"/>
    <property type="match status" value="1"/>
</dbReference>
<keyword evidence="5 6" id="KW-0472">Membrane</keyword>
<feature type="transmembrane region" description="Helical" evidence="6">
    <location>
        <begin position="271"/>
        <end position="291"/>
    </location>
</feature>